<name>A0A6P8BN29_PUNGR</name>
<accession>A0A6P8BN29</accession>
<keyword evidence="6" id="KW-1185">Reference proteome</keyword>
<dbReference type="EC" id="2.4.1.-" evidence="5"/>
<dbReference type="CDD" id="cd03784">
    <property type="entry name" value="GT1_Gtf-like"/>
    <property type="match status" value="1"/>
</dbReference>
<dbReference type="SUPFAM" id="SSF53756">
    <property type="entry name" value="UDP-Glycosyltransferase/glycogen phosphorylase"/>
    <property type="match status" value="1"/>
</dbReference>
<sequence length="481" mass="53916">MASNRSSMKHHVVCLPIPTQSHISAMLKLAKLLHHRGLCITFVNTEFNHRRMLDAEGPMFLSDLPFGLQFVAIPDGLPPSQANATQDIVSLCESTRFLMGAPFCTLIGDLNEMAGSGSGLIPPVSCIMADGFMTFCAYPASETFGIPVVNLWTIAACALMGLMHYPKLKEKGLTPPKDYLETTIEWIPGMKNMKLRDMPRFPGATDPDDVVFNFMVDAAARYNKADATIIHTFEALEPDVLNAMSSMASGPVYAVGPFHFLIDRILENEKQMRHIGCSLWKEDVECLRWLDSQKPESVLYINFGSVAFLTSQQLIEFAMGIANSKHPFLWIIRADLVNGDSAILPPEFNEKTKGRAFIVAWCPQEKVLNHPSVRGFLTHCGWNSVTESMSAGVPMLCWPYFSDQQTNCKYACKDWEVGLEIESDVKRDEVERLVKELMEGEKGKHMKKRAMEWKRLAYEATSQHGSSSMNLEKLVRHIISK</sequence>
<dbReference type="PROSITE" id="PS00375">
    <property type="entry name" value="UDPGT"/>
    <property type="match status" value="1"/>
</dbReference>
<comment type="similarity">
    <text evidence="1 4">Belongs to the UDP-glycosyltransferase family.</text>
</comment>
<dbReference type="AlphaFoldDB" id="A0A6P8BN29"/>
<dbReference type="RefSeq" id="XP_031371689.1">
    <property type="nucleotide sequence ID" value="XM_031515829.1"/>
</dbReference>
<dbReference type="FunFam" id="3.40.50.2000:FF:000027">
    <property type="entry name" value="Glycosyltransferase"/>
    <property type="match status" value="1"/>
</dbReference>
<dbReference type="Proteomes" id="UP000515151">
    <property type="component" value="Chromosome 8"/>
</dbReference>
<dbReference type="FunFam" id="3.40.50.2000:FF:000065">
    <property type="entry name" value="Glycosyltransferase"/>
    <property type="match status" value="1"/>
</dbReference>
<dbReference type="PANTHER" id="PTHR11926:SF1516">
    <property type="entry name" value="GLYCOSYLTRANSFERASE"/>
    <property type="match status" value="1"/>
</dbReference>
<organism evidence="6 7">
    <name type="scientific">Punica granatum</name>
    <name type="common">Pomegranate</name>
    <dbReference type="NCBI Taxonomy" id="22663"/>
    <lineage>
        <taxon>Eukaryota</taxon>
        <taxon>Viridiplantae</taxon>
        <taxon>Streptophyta</taxon>
        <taxon>Embryophyta</taxon>
        <taxon>Tracheophyta</taxon>
        <taxon>Spermatophyta</taxon>
        <taxon>Magnoliopsida</taxon>
        <taxon>eudicotyledons</taxon>
        <taxon>Gunneridae</taxon>
        <taxon>Pentapetalae</taxon>
        <taxon>rosids</taxon>
        <taxon>malvids</taxon>
        <taxon>Myrtales</taxon>
        <taxon>Lythraceae</taxon>
        <taxon>Punica</taxon>
    </lineage>
</organism>
<evidence type="ECO:0000256" key="1">
    <source>
        <dbReference type="ARBA" id="ARBA00009995"/>
    </source>
</evidence>
<dbReference type="PANTHER" id="PTHR11926">
    <property type="entry name" value="GLUCOSYL/GLUCURONOSYL TRANSFERASES"/>
    <property type="match status" value="1"/>
</dbReference>
<evidence type="ECO:0000256" key="2">
    <source>
        <dbReference type="ARBA" id="ARBA00022676"/>
    </source>
</evidence>
<evidence type="ECO:0000256" key="5">
    <source>
        <dbReference type="RuleBase" id="RU362057"/>
    </source>
</evidence>
<gene>
    <name evidence="7" type="primary">LOC116187195</name>
</gene>
<dbReference type="InterPro" id="IPR035595">
    <property type="entry name" value="UDP_glycos_trans_CS"/>
</dbReference>
<dbReference type="GO" id="GO:0080043">
    <property type="term" value="F:quercetin 3-O-glucosyltransferase activity"/>
    <property type="evidence" value="ECO:0007669"/>
    <property type="project" value="TreeGrafter"/>
</dbReference>
<keyword evidence="2 4" id="KW-0328">Glycosyltransferase</keyword>
<dbReference type="OrthoDB" id="5835829at2759"/>
<dbReference type="Pfam" id="PF00201">
    <property type="entry name" value="UDPGT"/>
    <property type="match status" value="1"/>
</dbReference>
<reference evidence="7" key="2">
    <citation type="submission" date="2025-08" db="UniProtKB">
        <authorList>
            <consortium name="RefSeq"/>
        </authorList>
    </citation>
    <scope>IDENTIFICATION</scope>
    <source>
        <tissue evidence="7">Leaf</tissue>
    </source>
</reference>
<evidence type="ECO:0000256" key="4">
    <source>
        <dbReference type="RuleBase" id="RU003718"/>
    </source>
</evidence>
<dbReference type="GO" id="GO:0080044">
    <property type="term" value="F:quercetin 7-O-glucosyltransferase activity"/>
    <property type="evidence" value="ECO:0007669"/>
    <property type="project" value="TreeGrafter"/>
</dbReference>
<evidence type="ECO:0000256" key="3">
    <source>
        <dbReference type="ARBA" id="ARBA00022679"/>
    </source>
</evidence>
<evidence type="ECO:0000313" key="7">
    <source>
        <dbReference type="RefSeq" id="XP_031371689.1"/>
    </source>
</evidence>
<dbReference type="Gene3D" id="3.40.50.2000">
    <property type="entry name" value="Glycogen Phosphorylase B"/>
    <property type="match status" value="2"/>
</dbReference>
<dbReference type="InterPro" id="IPR002213">
    <property type="entry name" value="UDP_glucos_trans"/>
</dbReference>
<proteinExistence type="inferred from homology"/>
<protein>
    <recommendedName>
        <fullName evidence="5">Glycosyltransferase</fullName>
        <ecNumber evidence="5">2.4.1.-</ecNumber>
    </recommendedName>
</protein>
<evidence type="ECO:0000313" key="6">
    <source>
        <dbReference type="Proteomes" id="UP000515151"/>
    </source>
</evidence>
<dbReference type="GeneID" id="116187195"/>
<reference evidence="6" key="1">
    <citation type="journal article" date="2020" name="Plant Biotechnol. J.">
        <title>The pomegranate (Punica granatum L.) draft genome dissects genetic divergence between soft- and hard-seeded cultivars.</title>
        <authorList>
            <person name="Luo X."/>
            <person name="Li H."/>
            <person name="Wu Z."/>
            <person name="Yao W."/>
            <person name="Zhao P."/>
            <person name="Cao D."/>
            <person name="Yu H."/>
            <person name="Li K."/>
            <person name="Poudel K."/>
            <person name="Zhao D."/>
            <person name="Zhang F."/>
            <person name="Xia X."/>
            <person name="Chen L."/>
            <person name="Wang Q."/>
            <person name="Jing D."/>
            <person name="Cao S."/>
        </authorList>
    </citation>
    <scope>NUCLEOTIDE SEQUENCE [LARGE SCALE GENOMIC DNA]</scope>
    <source>
        <strain evidence="6">cv. Tunisia</strain>
    </source>
</reference>
<keyword evidence="3 4" id="KW-0808">Transferase</keyword>